<evidence type="ECO:0000256" key="1">
    <source>
        <dbReference type="SAM" id="MobiDB-lite"/>
    </source>
</evidence>
<proteinExistence type="predicted"/>
<dbReference type="Proteomes" id="UP000324222">
    <property type="component" value="Unassembled WGS sequence"/>
</dbReference>
<feature type="compositionally biased region" description="Polar residues" evidence="1">
    <location>
        <begin position="1"/>
        <end position="15"/>
    </location>
</feature>
<accession>A0A5B7DI35</accession>
<reference evidence="2 3" key="1">
    <citation type="submission" date="2019-05" db="EMBL/GenBank/DDBJ databases">
        <title>Another draft genome of Portunus trituberculatus and its Hox gene families provides insights of decapod evolution.</title>
        <authorList>
            <person name="Jeong J.-H."/>
            <person name="Song I."/>
            <person name="Kim S."/>
            <person name="Choi T."/>
            <person name="Kim D."/>
            <person name="Ryu S."/>
            <person name="Kim W."/>
        </authorList>
    </citation>
    <scope>NUCLEOTIDE SEQUENCE [LARGE SCALE GENOMIC DNA]</scope>
    <source>
        <tissue evidence="2">Muscle</tissue>
    </source>
</reference>
<dbReference type="AlphaFoldDB" id="A0A5B7DI35"/>
<dbReference type="EMBL" id="VSRR010000919">
    <property type="protein sequence ID" value="MPC20874.1"/>
    <property type="molecule type" value="Genomic_DNA"/>
</dbReference>
<organism evidence="2 3">
    <name type="scientific">Portunus trituberculatus</name>
    <name type="common">Swimming crab</name>
    <name type="synonym">Neptunus trituberculatus</name>
    <dbReference type="NCBI Taxonomy" id="210409"/>
    <lineage>
        <taxon>Eukaryota</taxon>
        <taxon>Metazoa</taxon>
        <taxon>Ecdysozoa</taxon>
        <taxon>Arthropoda</taxon>
        <taxon>Crustacea</taxon>
        <taxon>Multicrustacea</taxon>
        <taxon>Malacostraca</taxon>
        <taxon>Eumalacostraca</taxon>
        <taxon>Eucarida</taxon>
        <taxon>Decapoda</taxon>
        <taxon>Pleocyemata</taxon>
        <taxon>Brachyura</taxon>
        <taxon>Eubrachyura</taxon>
        <taxon>Portunoidea</taxon>
        <taxon>Portunidae</taxon>
        <taxon>Portuninae</taxon>
        <taxon>Portunus</taxon>
    </lineage>
</organism>
<evidence type="ECO:0008006" key="4">
    <source>
        <dbReference type="Google" id="ProtNLM"/>
    </source>
</evidence>
<sequence>MATSNSASESPSGEGTRNIPRTDYSLGIDPKCFDTSLNFFFINFCNIREISILGDFNVHYQLWLFSPFSDHPGELAFNFAIIHDLEQQVQHPTHISD</sequence>
<keyword evidence="3" id="KW-1185">Reference proteome</keyword>
<evidence type="ECO:0000313" key="2">
    <source>
        <dbReference type="EMBL" id="MPC20874.1"/>
    </source>
</evidence>
<evidence type="ECO:0000313" key="3">
    <source>
        <dbReference type="Proteomes" id="UP000324222"/>
    </source>
</evidence>
<gene>
    <name evidence="2" type="ORF">E2C01_013835</name>
</gene>
<comment type="caution">
    <text evidence="2">The sequence shown here is derived from an EMBL/GenBank/DDBJ whole genome shotgun (WGS) entry which is preliminary data.</text>
</comment>
<name>A0A5B7DI35_PORTR</name>
<protein>
    <recommendedName>
        <fullName evidence="4">Endonuclease/exonuclease/phosphatase domain-containing protein</fullName>
    </recommendedName>
</protein>
<feature type="region of interest" description="Disordered" evidence="1">
    <location>
        <begin position="1"/>
        <end position="23"/>
    </location>
</feature>